<comment type="caution">
    <text evidence="2">The sequence shown here is derived from an EMBL/GenBank/DDBJ whole genome shotgun (WGS) entry which is preliminary data.</text>
</comment>
<dbReference type="Gene3D" id="3.40.50.1010">
    <property type="entry name" value="5'-nuclease"/>
    <property type="match status" value="1"/>
</dbReference>
<dbReference type="InterPro" id="IPR002716">
    <property type="entry name" value="PIN_dom"/>
</dbReference>
<sequence>MKLTADTNLLLRLVTPDDAQQQDIAIGTLKTADLVAISVHVFCELAWVMERRYGAPRSQIARAIRQFMETRNVVFDRPAVEAGLALLEAGGDFADGVIAFDGRRLGAETFASFDRKAVKLLAERGIDAFLLS</sequence>
<dbReference type="Proteomes" id="UP001432995">
    <property type="component" value="Unassembled WGS sequence"/>
</dbReference>
<accession>A0ABV1R205</accession>
<evidence type="ECO:0000313" key="3">
    <source>
        <dbReference type="Proteomes" id="UP001432995"/>
    </source>
</evidence>
<dbReference type="Pfam" id="PF01850">
    <property type="entry name" value="PIN"/>
    <property type="match status" value="1"/>
</dbReference>
<dbReference type="PANTHER" id="PTHR39664">
    <property type="match status" value="1"/>
</dbReference>
<dbReference type="InterPro" id="IPR029060">
    <property type="entry name" value="PIN-like_dom_sf"/>
</dbReference>
<protein>
    <submittedName>
        <fullName evidence="2">Type II toxin-antitoxin system VapC family toxin</fullName>
    </submittedName>
</protein>
<feature type="domain" description="PIN" evidence="1">
    <location>
        <begin position="6"/>
        <end position="116"/>
    </location>
</feature>
<dbReference type="PANTHER" id="PTHR39664:SF2">
    <property type="entry name" value="NUCLEIC ACID-BINDING PROTEIN, CONTAINING PIN DOMAIN-RELATED"/>
    <property type="match status" value="1"/>
</dbReference>
<dbReference type="EMBL" id="JBELQD010000010">
    <property type="protein sequence ID" value="MER2288856.1"/>
    <property type="molecule type" value="Genomic_DNA"/>
</dbReference>
<keyword evidence="3" id="KW-1185">Reference proteome</keyword>
<dbReference type="SUPFAM" id="SSF88723">
    <property type="entry name" value="PIN domain-like"/>
    <property type="match status" value="1"/>
</dbReference>
<proteinExistence type="predicted"/>
<dbReference type="RefSeq" id="WP_007562276.1">
    <property type="nucleotide sequence ID" value="NZ_CP033231.1"/>
</dbReference>
<organism evidence="2 3">
    <name type="scientific">Methylobacterium brachiatum</name>
    <dbReference type="NCBI Taxonomy" id="269660"/>
    <lineage>
        <taxon>Bacteria</taxon>
        <taxon>Pseudomonadati</taxon>
        <taxon>Pseudomonadota</taxon>
        <taxon>Alphaproteobacteria</taxon>
        <taxon>Hyphomicrobiales</taxon>
        <taxon>Methylobacteriaceae</taxon>
        <taxon>Methylobacterium</taxon>
    </lineage>
</organism>
<gene>
    <name evidence="2" type="ORF">ABS770_11355</name>
</gene>
<name>A0ABV1R205_9HYPH</name>
<evidence type="ECO:0000313" key="2">
    <source>
        <dbReference type="EMBL" id="MER2288856.1"/>
    </source>
</evidence>
<dbReference type="CDD" id="cd18683">
    <property type="entry name" value="PIN_VapC-like"/>
    <property type="match status" value="1"/>
</dbReference>
<reference evidence="2" key="1">
    <citation type="submission" date="2024-06" db="EMBL/GenBank/DDBJ databases">
        <authorList>
            <person name="Campbell A.G."/>
        </authorList>
    </citation>
    <scope>NUCLEOTIDE SEQUENCE</scope>
    <source>
        <strain evidence="2">EM17</strain>
    </source>
</reference>
<evidence type="ECO:0000259" key="1">
    <source>
        <dbReference type="Pfam" id="PF01850"/>
    </source>
</evidence>